<name>A0ABP7N7Y4_9MICO</name>
<organism evidence="5 6">
    <name type="scientific">Microbacterium soli</name>
    <dbReference type="NCBI Taxonomy" id="446075"/>
    <lineage>
        <taxon>Bacteria</taxon>
        <taxon>Bacillati</taxon>
        <taxon>Actinomycetota</taxon>
        <taxon>Actinomycetes</taxon>
        <taxon>Micrococcales</taxon>
        <taxon>Microbacteriaceae</taxon>
        <taxon>Microbacterium</taxon>
    </lineage>
</organism>
<dbReference type="InterPro" id="IPR027417">
    <property type="entry name" value="P-loop_NTPase"/>
</dbReference>
<dbReference type="CDD" id="cd03219">
    <property type="entry name" value="ABC_Mj1267_LivG_branched"/>
    <property type="match status" value="1"/>
</dbReference>
<dbReference type="InterPro" id="IPR003593">
    <property type="entry name" value="AAA+_ATPase"/>
</dbReference>
<dbReference type="GO" id="GO:0005524">
    <property type="term" value="F:ATP binding"/>
    <property type="evidence" value="ECO:0007669"/>
    <property type="project" value="UniProtKB-KW"/>
</dbReference>
<dbReference type="InterPro" id="IPR051120">
    <property type="entry name" value="ABC_AA/LPS_Transport"/>
</dbReference>
<dbReference type="InterPro" id="IPR003439">
    <property type="entry name" value="ABC_transporter-like_ATP-bd"/>
</dbReference>
<evidence type="ECO:0000313" key="6">
    <source>
        <dbReference type="Proteomes" id="UP001501591"/>
    </source>
</evidence>
<protein>
    <submittedName>
        <fullName evidence="5">ABC transporter ATP-binding protein</fullName>
    </submittedName>
</protein>
<evidence type="ECO:0000259" key="4">
    <source>
        <dbReference type="PROSITE" id="PS50893"/>
    </source>
</evidence>
<dbReference type="PANTHER" id="PTHR45772">
    <property type="entry name" value="CONSERVED COMPONENT OF ABC TRANSPORTER FOR NATURAL AMINO ACIDS-RELATED"/>
    <property type="match status" value="1"/>
</dbReference>
<dbReference type="Gene3D" id="3.40.50.300">
    <property type="entry name" value="P-loop containing nucleotide triphosphate hydrolases"/>
    <property type="match status" value="1"/>
</dbReference>
<feature type="domain" description="ABC transporter" evidence="4">
    <location>
        <begin position="14"/>
        <end position="247"/>
    </location>
</feature>
<evidence type="ECO:0000256" key="3">
    <source>
        <dbReference type="ARBA" id="ARBA00022840"/>
    </source>
</evidence>
<dbReference type="EMBL" id="BAABCP010000001">
    <property type="protein sequence ID" value="GAA3938445.1"/>
    <property type="molecule type" value="Genomic_DNA"/>
</dbReference>
<dbReference type="InterPro" id="IPR032823">
    <property type="entry name" value="BCA_ABC_TP_C"/>
</dbReference>
<accession>A0ABP7N7Y4</accession>
<dbReference type="PROSITE" id="PS50893">
    <property type="entry name" value="ABC_TRANSPORTER_2"/>
    <property type="match status" value="1"/>
</dbReference>
<dbReference type="SMART" id="SM00382">
    <property type="entry name" value="AAA"/>
    <property type="match status" value="1"/>
</dbReference>
<proteinExistence type="predicted"/>
<keyword evidence="3 5" id="KW-0067">ATP-binding</keyword>
<comment type="caution">
    <text evidence="5">The sequence shown here is derived from an EMBL/GenBank/DDBJ whole genome shotgun (WGS) entry which is preliminary data.</text>
</comment>
<reference evidence="6" key="1">
    <citation type="journal article" date="2019" name="Int. J. Syst. Evol. Microbiol.">
        <title>The Global Catalogue of Microorganisms (GCM) 10K type strain sequencing project: providing services to taxonomists for standard genome sequencing and annotation.</title>
        <authorList>
            <consortium name="The Broad Institute Genomics Platform"/>
            <consortium name="The Broad Institute Genome Sequencing Center for Infectious Disease"/>
            <person name="Wu L."/>
            <person name="Ma J."/>
        </authorList>
    </citation>
    <scope>NUCLEOTIDE SEQUENCE [LARGE SCALE GENOMIC DNA]</scope>
    <source>
        <strain evidence="6">JCM 17024</strain>
    </source>
</reference>
<gene>
    <name evidence="5" type="ORF">GCM10022383_15700</name>
</gene>
<dbReference type="PANTHER" id="PTHR45772:SF4">
    <property type="entry name" value="ABC TRANSPORTER ATP-BINDING PROTEIN"/>
    <property type="match status" value="1"/>
</dbReference>
<dbReference type="Pfam" id="PF12399">
    <property type="entry name" value="BCA_ABC_TP_C"/>
    <property type="match status" value="1"/>
</dbReference>
<evidence type="ECO:0000313" key="5">
    <source>
        <dbReference type="EMBL" id="GAA3938445.1"/>
    </source>
</evidence>
<keyword evidence="2" id="KW-0547">Nucleotide-binding</keyword>
<evidence type="ECO:0000256" key="1">
    <source>
        <dbReference type="ARBA" id="ARBA00022448"/>
    </source>
</evidence>
<dbReference type="Pfam" id="PF00005">
    <property type="entry name" value="ABC_tran"/>
    <property type="match status" value="1"/>
</dbReference>
<dbReference type="SUPFAM" id="SSF52540">
    <property type="entry name" value="P-loop containing nucleoside triphosphate hydrolases"/>
    <property type="match status" value="1"/>
</dbReference>
<evidence type="ECO:0000256" key="2">
    <source>
        <dbReference type="ARBA" id="ARBA00022741"/>
    </source>
</evidence>
<keyword evidence="1" id="KW-0813">Transport</keyword>
<keyword evidence="6" id="KW-1185">Reference proteome</keyword>
<dbReference type="RefSeq" id="WP_344818986.1">
    <property type="nucleotide sequence ID" value="NZ_BAABCP010000001.1"/>
</dbReference>
<sequence length="254" mass="28107">MSTAPVQDERAPILEIHDVAVHFGGVKAVDGVSMTLHEGLIYGIIGANGSGKSTLFGAISRLVPLVSGTMMLDGTRFDRNPPHRVPHLGVARSFQTVRLLDDRTVRDNIRLGHDAVGSVPRREIEQRVEHVLTRLALHDVARRYPSELSYGIQRRVEIARAIVTRPRLLLLDEPTAGMNRHERDEVSELMLSLKGEGLTQFIVEHDVQMMVDTCDYIFAMNTGQLIAEGSPADVIADKRVRESYLGGGDDARDQ</sequence>
<dbReference type="Proteomes" id="UP001501591">
    <property type="component" value="Unassembled WGS sequence"/>
</dbReference>